<dbReference type="KEGG" id="mcr:MCFN_00155"/>
<dbReference type="AlphaFoldDB" id="A0A059XQB1"/>
<reference evidence="1 2" key="1">
    <citation type="journal article" date="2014" name="Genome Announc.">
        <title>Complete Genome Sequence of the Bovine Mastitis Pathogen Mycoplasma californicum Strain ST-6T (ATCC 33461T).</title>
        <authorList>
            <person name="Calcutt M.J."/>
            <person name="Foecking M.F."/>
            <person name="Fox L.K."/>
        </authorList>
    </citation>
    <scope>NUCLEOTIDE SEQUENCE [LARGE SCALE GENOMIC DNA]</scope>
    <source>
        <strain evidence="1 2">ST-6</strain>
    </source>
</reference>
<organism evidence="1 2">
    <name type="scientific">Mycoplasmopsis californica</name>
    <dbReference type="NCBI Taxonomy" id="2113"/>
    <lineage>
        <taxon>Bacteria</taxon>
        <taxon>Bacillati</taxon>
        <taxon>Mycoplasmatota</taxon>
        <taxon>Mycoplasmoidales</taxon>
        <taxon>Metamycoplasmataceae</taxon>
        <taxon>Mycoplasmopsis</taxon>
    </lineage>
</organism>
<keyword evidence="2" id="KW-1185">Reference proteome</keyword>
<accession>A0A059XQB1</accession>
<gene>
    <name evidence="1" type="ORF">MCFN_00155</name>
</gene>
<evidence type="ECO:0000313" key="1">
    <source>
        <dbReference type="EMBL" id="AIA29210.1"/>
    </source>
</evidence>
<dbReference type="OrthoDB" id="399352at2"/>
<dbReference type="Proteomes" id="UP000027088">
    <property type="component" value="Chromosome"/>
</dbReference>
<name>A0A059XQB1_9BACT</name>
<dbReference type="RefSeq" id="WP_038560932.1">
    <property type="nucleotide sequence ID" value="NZ_AP018940.1"/>
</dbReference>
<sequence>MSNSEDKKPESAPAVVGLIKVSDEVLDFSCFNKKKEACAKDDKKCMEEAKSDCELSPREKAILERLKAKEAK</sequence>
<evidence type="ECO:0000313" key="2">
    <source>
        <dbReference type="Proteomes" id="UP000027088"/>
    </source>
</evidence>
<protein>
    <submittedName>
        <fullName evidence="1">Uncharacterized protein</fullName>
    </submittedName>
</protein>
<dbReference type="EMBL" id="CP007521">
    <property type="protein sequence ID" value="AIA29210.1"/>
    <property type="molecule type" value="Genomic_DNA"/>
</dbReference>
<proteinExistence type="predicted"/>